<dbReference type="InterPro" id="IPR010985">
    <property type="entry name" value="Ribbon_hlx_hlx"/>
</dbReference>
<dbReference type="GO" id="GO:0006355">
    <property type="term" value="P:regulation of DNA-templated transcription"/>
    <property type="evidence" value="ECO:0007669"/>
    <property type="project" value="InterPro"/>
</dbReference>
<evidence type="ECO:0000313" key="1">
    <source>
        <dbReference type="EMBL" id="MDS3862167.1"/>
    </source>
</evidence>
<name>A0AAE4K0R7_9CYAN</name>
<sequence>MPDRKIAMSMIQVQIPDLLQKWLSALAKQDGITIDQFIVTAIAGKLSALMTENYLKERAKRGNREKYGAVLAKVPDAQPTAQDRSPTS</sequence>
<dbReference type="Proteomes" id="UP001268256">
    <property type="component" value="Unassembled WGS sequence"/>
</dbReference>
<gene>
    <name evidence="1" type="ORF">RIF25_15300</name>
</gene>
<organism evidence="1 2">
    <name type="scientific">Pseudocalidococcus azoricus BACA0444</name>
    <dbReference type="NCBI Taxonomy" id="2918990"/>
    <lineage>
        <taxon>Bacteria</taxon>
        <taxon>Bacillati</taxon>
        <taxon>Cyanobacteriota</taxon>
        <taxon>Cyanophyceae</taxon>
        <taxon>Acaryochloridales</taxon>
        <taxon>Thermosynechococcaceae</taxon>
        <taxon>Pseudocalidococcus</taxon>
        <taxon>Pseudocalidococcus azoricus</taxon>
    </lineage>
</organism>
<protein>
    <recommendedName>
        <fullName evidence="3">Toxin-antitoxin system HicB family antitoxin</fullName>
    </recommendedName>
</protein>
<dbReference type="AlphaFoldDB" id="A0AAE4K0R7"/>
<dbReference type="EMBL" id="JAVMIP010000023">
    <property type="protein sequence ID" value="MDS3862167.1"/>
    <property type="molecule type" value="Genomic_DNA"/>
</dbReference>
<evidence type="ECO:0008006" key="3">
    <source>
        <dbReference type="Google" id="ProtNLM"/>
    </source>
</evidence>
<accession>A0AAE4K0R7</accession>
<proteinExistence type="predicted"/>
<comment type="caution">
    <text evidence="1">The sequence shown here is derived from an EMBL/GenBank/DDBJ whole genome shotgun (WGS) entry which is preliminary data.</text>
</comment>
<keyword evidence="2" id="KW-1185">Reference proteome</keyword>
<dbReference type="SUPFAM" id="SSF47598">
    <property type="entry name" value="Ribbon-helix-helix"/>
    <property type="match status" value="1"/>
</dbReference>
<reference evidence="2" key="1">
    <citation type="submission" date="2023-07" db="EMBL/GenBank/DDBJ databases">
        <authorList>
            <person name="Luz R."/>
            <person name="Cordeiro R."/>
            <person name="Fonseca A."/>
            <person name="Goncalves V."/>
        </authorList>
    </citation>
    <scope>NUCLEOTIDE SEQUENCE [LARGE SCALE GENOMIC DNA]</scope>
    <source>
        <strain evidence="2">BACA0444</strain>
    </source>
</reference>
<evidence type="ECO:0000313" key="2">
    <source>
        <dbReference type="Proteomes" id="UP001268256"/>
    </source>
</evidence>